<proteinExistence type="predicted"/>
<organism evidence="2 3">
    <name type="scientific">Belnapia mucosa</name>
    <dbReference type="NCBI Taxonomy" id="2804532"/>
    <lineage>
        <taxon>Bacteria</taxon>
        <taxon>Pseudomonadati</taxon>
        <taxon>Pseudomonadota</taxon>
        <taxon>Alphaproteobacteria</taxon>
        <taxon>Acetobacterales</taxon>
        <taxon>Roseomonadaceae</taxon>
        <taxon>Belnapia</taxon>
    </lineage>
</organism>
<protein>
    <submittedName>
        <fullName evidence="2">Uncharacterized protein</fullName>
    </submittedName>
</protein>
<dbReference type="EMBL" id="JAEUXJ010000010">
    <property type="protein sequence ID" value="MBL6457751.1"/>
    <property type="molecule type" value="Genomic_DNA"/>
</dbReference>
<accession>A0ABS1V7V2</accession>
<gene>
    <name evidence="2" type="ORF">JMJ55_20650</name>
</gene>
<reference evidence="2 3" key="1">
    <citation type="submission" date="2021-01" db="EMBL/GenBank/DDBJ databases">
        <title>Belnapia mucosa sp. nov. and Belnapia arida sp. nov., isolated from the Tabernas Desert (Almeria, Spain).</title>
        <authorList>
            <person name="Molina-Menor E."/>
            <person name="Vidal-Verdu A."/>
            <person name="Calonge A."/>
            <person name="Satari L."/>
            <person name="Pereto Magraner J."/>
            <person name="Porcar Miralles M."/>
        </authorList>
    </citation>
    <scope>NUCLEOTIDE SEQUENCE [LARGE SCALE GENOMIC DNA]</scope>
    <source>
        <strain evidence="2 3">T6</strain>
    </source>
</reference>
<sequence>MFDRTKPHPYLDIFVASLVPRLHHGPEHDKDPPAPHVVPLPAGSPEAQRLLDLLLGADHDFRGDHARAGAVNLDLAETHLRLRISRDGLTPPLEAARAGIARAQAEAAAGHTARALAALADAVRALVPAQPSSMASTRSG</sequence>
<comment type="caution">
    <text evidence="2">The sequence shown here is derived from an EMBL/GenBank/DDBJ whole genome shotgun (WGS) entry which is preliminary data.</text>
</comment>
<name>A0ABS1V7V2_9PROT</name>
<keyword evidence="3" id="KW-1185">Reference proteome</keyword>
<dbReference type="Proteomes" id="UP000606490">
    <property type="component" value="Unassembled WGS sequence"/>
</dbReference>
<evidence type="ECO:0000313" key="3">
    <source>
        <dbReference type="Proteomes" id="UP000606490"/>
    </source>
</evidence>
<feature type="compositionally biased region" description="Basic and acidic residues" evidence="1">
    <location>
        <begin position="24"/>
        <end position="33"/>
    </location>
</feature>
<evidence type="ECO:0000313" key="2">
    <source>
        <dbReference type="EMBL" id="MBL6457751.1"/>
    </source>
</evidence>
<feature type="region of interest" description="Disordered" evidence="1">
    <location>
        <begin position="23"/>
        <end position="43"/>
    </location>
</feature>
<dbReference type="RefSeq" id="WP_202827497.1">
    <property type="nucleotide sequence ID" value="NZ_JAEUXJ010000010.1"/>
</dbReference>
<evidence type="ECO:0000256" key="1">
    <source>
        <dbReference type="SAM" id="MobiDB-lite"/>
    </source>
</evidence>